<keyword evidence="2" id="KW-1185">Reference proteome</keyword>
<gene>
    <name evidence="1" type="ordered locus">PTH_0026</name>
</gene>
<dbReference type="STRING" id="370438.PTH_0026"/>
<reference evidence="2" key="1">
    <citation type="journal article" date="2008" name="Genome Res.">
        <title>The genome of Pelotomaculum thermopropionicum reveals niche-associated evolution in anaerobic microbiota.</title>
        <authorList>
            <person name="Kosaka T."/>
            <person name="Kato S."/>
            <person name="Shimoyama T."/>
            <person name="Ishii S."/>
            <person name="Abe T."/>
            <person name="Watanabe K."/>
        </authorList>
    </citation>
    <scope>NUCLEOTIDE SEQUENCE [LARGE SCALE GENOMIC DNA]</scope>
    <source>
        <strain evidence="2">DSM 13744 / JCM 10971 / SI</strain>
    </source>
</reference>
<organism evidence="1 2">
    <name type="scientific">Pelotomaculum thermopropionicum (strain DSM 13744 / JCM 10971 / SI)</name>
    <dbReference type="NCBI Taxonomy" id="370438"/>
    <lineage>
        <taxon>Bacteria</taxon>
        <taxon>Bacillati</taxon>
        <taxon>Bacillota</taxon>
        <taxon>Clostridia</taxon>
        <taxon>Eubacteriales</taxon>
        <taxon>Desulfotomaculaceae</taxon>
        <taxon>Pelotomaculum</taxon>
    </lineage>
</organism>
<dbReference type="KEGG" id="pth:PTH_0026"/>
<dbReference type="HOGENOM" id="CLU_1093497_0_0_9"/>
<name>A5D6B8_PELTS</name>
<dbReference type="EMBL" id="AP009389">
    <property type="protein sequence ID" value="BAF58207.1"/>
    <property type="molecule type" value="Genomic_DNA"/>
</dbReference>
<dbReference type="SUPFAM" id="SSF48452">
    <property type="entry name" value="TPR-like"/>
    <property type="match status" value="1"/>
</dbReference>
<dbReference type="AlphaFoldDB" id="A5D6B8"/>
<evidence type="ECO:0000313" key="2">
    <source>
        <dbReference type="Proteomes" id="UP000006556"/>
    </source>
</evidence>
<dbReference type="eggNOG" id="COG0457">
    <property type="taxonomic scope" value="Bacteria"/>
</dbReference>
<protein>
    <submittedName>
        <fullName evidence="1">Uncharacterized protein</fullName>
    </submittedName>
</protein>
<sequence>MDEGKKYMDKGDFQKAKFFYAKALKLEDSAPARNNLATAVFLGQDPQRALRILAPVLKETEEDSTGAINTKVNPYTYALAYRIYCALGDMEASRQYLSQAVRRFEKDLACLRQVLPRTKLYTFLEYTVAIMQAAADQQDHRQVFELYRRWKSEHVHWQNKHLAAVACFNLGRYKRAASLWTPISAEHRFFTLLQKAAFLLERGTVPSFALEYEIPSLEILKAIETASCLNMVLPRYHLKIQQYTNPIFNRLHSY</sequence>
<proteinExistence type="predicted"/>
<dbReference type="Gene3D" id="1.25.40.10">
    <property type="entry name" value="Tetratricopeptide repeat domain"/>
    <property type="match status" value="1"/>
</dbReference>
<accession>A5D6B8</accession>
<evidence type="ECO:0000313" key="1">
    <source>
        <dbReference type="EMBL" id="BAF58207.1"/>
    </source>
</evidence>
<dbReference type="Proteomes" id="UP000006556">
    <property type="component" value="Chromosome"/>
</dbReference>
<dbReference type="InterPro" id="IPR019734">
    <property type="entry name" value="TPR_rpt"/>
</dbReference>
<dbReference type="Pfam" id="PF13181">
    <property type="entry name" value="TPR_8"/>
    <property type="match status" value="1"/>
</dbReference>
<dbReference type="InterPro" id="IPR011990">
    <property type="entry name" value="TPR-like_helical_dom_sf"/>
</dbReference>